<evidence type="ECO:0000313" key="1">
    <source>
        <dbReference type="EMBL" id="KAH9323615.1"/>
    </source>
</evidence>
<dbReference type="Proteomes" id="UP000824469">
    <property type="component" value="Unassembled WGS sequence"/>
</dbReference>
<feature type="non-terminal residue" evidence="1">
    <location>
        <position position="79"/>
    </location>
</feature>
<feature type="non-terminal residue" evidence="1">
    <location>
        <position position="1"/>
    </location>
</feature>
<accession>A0AA38LIC9</accession>
<dbReference type="AlphaFoldDB" id="A0AA38LIC9"/>
<name>A0AA38LIC9_TAXCH</name>
<keyword evidence="2" id="KW-1185">Reference proteome</keyword>
<gene>
    <name evidence="1" type="ORF">KI387_018254</name>
</gene>
<evidence type="ECO:0000313" key="2">
    <source>
        <dbReference type="Proteomes" id="UP000824469"/>
    </source>
</evidence>
<dbReference type="EMBL" id="JAHRHJ020000003">
    <property type="protein sequence ID" value="KAH9323615.1"/>
    <property type="molecule type" value="Genomic_DNA"/>
</dbReference>
<proteinExistence type="predicted"/>
<reference evidence="1 2" key="1">
    <citation type="journal article" date="2021" name="Nat. Plants">
        <title>The Taxus genome provides insights into paclitaxel biosynthesis.</title>
        <authorList>
            <person name="Xiong X."/>
            <person name="Gou J."/>
            <person name="Liao Q."/>
            <person name="Li Y."/>
            <person name="Zhou Q."/>
            <person name="Bi G."/>
            <person name="Li C."/>
            <person name="Du R."/>
            <person name="Wang X."/>
            <person name="Sun T."/>
            <person name="Guo L."/>
            <person name="Liang H."/>
            <person name="Lu P."/>
            <person name="Wu Y."/>
            <person name="Zhang Z."/>
            <person name="Ro D.K."/>
            <person name="Shang Y."/>
            <person name="Huang S."/>
            <person name="Yan J."/>
        </authorList>
    </citation>
    <scope>NUCLEOTIDE SEQUENCE [LARGE SCALE GENOMIC DNA]</scope>
    <source>
        <strain evidence="1">Ta-2019</strain>
    </source>
</reference>
<comment type="caution">
    <text evidence="1">The sequence shown here is derived from an EMBL/GenBank/DDBJ whole genome shotgun (WGS) entry which is preliminary data.</text>
</comment>
<protein>
    <submittedName>
        <fullName evidence="1">Uncharacterized protein</fullName>
    </submittedName>
</protein>
<sequence length="79" mass="7297">VACCFTGTDWGDTGAVSAGPGSGTTTSTDTAIGISTTAGIGAGTGTTTGTGCIGRVGATIIRSQGTSPTSHGGTGPLYG</sequence>
<organism evidence="1 2">
    <name type="scientific">Taxus chinensis</name>
    <name type="common">Chinese yew</name>
    <name type="synonym">Taxus wallichiana var. chinensis</name>
    <dbReference type="NCBI Taxonomy" id="29808"/>
    <lineage>
        <taxon>Eukaryota</taxon>
        <taxon>Viridiplantae</taxon>
        <taxon>Streptophyta</taxon>
        <taxon>Embryophyta</taxon>
        <taxon>Tracheophyta</taxon>
        <taxon>Spermatophyta</taxon>
        <taxon>Pinopsida</taxon>
        <taxon>Pinidae</taxon>
        <taxon>Conifers II</taxon>
        <taxon>Cupressales</taxon>
        <taxon>Taxaceae</taxon>
        <taxon>Taxus</taxon>
    </lineage>
</organism>